<evidence type="ECO:0000259" key="1">
    <source>
        <dbReference type="Pfam" id="PF05368"/>
    </source>
</evidence>
<dbReference type="InterPro" id="IPR051604">
    <property type="entry name" value="Ergot_Alk_Oxidoreductase"/>
</dbReference>
<reference evidence="2 3" key="1">
    <citation type="submission" date="2020-08" db="EMBL/GenBank/DDBJ databases">
        <title>Genomic Encyclopedia of Type Strains, Phase IV (KMG-IV): sequencing the most valuable type-strain genomes for metagenomic binning, comparative biology and taxonomic classification.</title>
        <authorList>
            <person name="Goeker M."/>
        </authorList>
    </citation>
    <scope>NUCLEOTIDE SEQUENCE [LARGE SCALE GENOMIC DNA]</scope>
    <source>
        <strain evidence="2 3">YIM 65646</strain>
    </source>
</reference>
<organism evidence="2 3">
    <name type="scientific">Phytomonospora endophytica</name>
    <dbReference type="NCBI Taxonomy" id="714109"/>
    <lineage>
        <taxon>Bacteria</taxon>
        <taxon>Bacillati</taxon>
        <taxon>Actinomycetota</taxon>
        <taxon>Actinomycetes</taxon>
        <taxon>Micromonosporales</taxon>
        <taxon>Micromonosporaceae</taxon>
        <taxon>Phytomonospora</taxon>
    </lineage>
</organism>
<evidence type="ECO:0000313" key="2">
    <source>
        <dbReference type="EMBL" id="MBB6034198.1"/>
    </source>
</evidence>
<gene>
    <name evidence="2" type="ORF">HNR73_002048</name>
</gene>
<dbReference type="PANTHER" id="PTHR43162:SF1">
    <property type="entry name" value="PRESTALK A DIFFERENTIATION PROTEIN A"/>
    <property type="match status" value="1"/>
</dbReference>
<dbReference type="RefSeq" id="WP_184787083.1">
    <property type="nucleotide sequence ID" value="NZ_BONT01000045.1"/>
</dbReference>
<comment type="caution">
    <text evidence="2">The sequence shown here is derived from an EMBL/GenBank/DDBJ whole genome shotgun (WGS) entry which is preliminary data.</text>
</comment>
<feature type="domain" description="NmrA-like" evidence="1">
    <location>
        <begin position="2"/>
        <end position="95"/>
    </location>
</feature>
<dbReference type="AlphaFoldDB" id="A0A841FK39"/>
<dbReference type="Proteomes" id="UP000548476">
    <property type="component" value="Unassembled WGS sequence"/>
</dbReference>
<protein>
    <submittedName>
        <fullName evidence="2">Uncharacterized protein YbjT (DUF2867 family)</fullName>
    </submittedName>
</protein>
<dbReference type="InterPro" id="IPR008030">
    <property type="entry name" value="NmrA-like"/>
</dbReference>
<accession>A0A841FK39</accession>
<sequence>MTILVTGATGTVGGQIVRQLHEAGHAVRALTRDPAKATLPEGVEVVAGDLTDPDTLTGVFDGVTAAHLITFGGDYESLTTGQRIMELAREAGVGKVTILRGPGDDAFLETVQASGIDWTMLTPVEFMSNHREWADRIRESGEVREGFPESLSALVHEADIAAVGVAALTQDGHAGQTYTITGPEALTIRDKVTVLAEALGRDLTLVELTEEQVLAQLLAEGWDEGSAAWMVDVRKNTPEIGYTVVDTVERVTGRPARTFAQWGRENAGLFS</sequence>
<dbReference type="Gene3D" id="3.90.25.10">
    <property type="entry name" value="UDP-galactose 4-epimerase, domain 1"/>
    <property type="match status" value="1"/>
</dbReference>
<dbReference type="Pfam" id="PF05368">
    <property type="entry name" value="NmrA"/>
    <property type="match status" value="1"/>
</dbReference>
<dbReference type="Gene3D" id="3.40.50.720">
    <property type="entry name" value="NAD(P)-binding Rossmann-like Domain"/>
    <property type="match status" value="1"/>
</dbReference>
<dbReference type="SUPFAM" id="SSF51735">
    <property type="entry name" value="NAD(P)-binding Rossmann-fold domains"/>
    <property type="match status" value="1"/>
</dbReference>
<dbReference type="EMBL" id="JACHGT010000004">
    <property type="protein sequence ID" value="MBB6034198.1"/>
    <property type="molecule type" value="Genomic_DNA"/>
</dbReference>
<proteinExistence type="predicted"/>
<dbReference type="InterPro" id="IPR036291">
    <property type="entry name" value="NAD(P)-bd_dom_sf"/>
</dbReference>
<name>A0A841FK39_9ACTN</name>
<evidence type="ECO:0000313" key="3">
    <source>
        <dbReference type="Proteomes" id="UP000548476"/>
    </source>
</evidence>
<dbReference type="PANTHER" id="PTHR43162">
    <property type="match status" value="1"/>
</dbReference>
<keyword evidence="3" id="KW-1185">Reference proteome</keyword>